<evidence type="ECO:0000313" key="8">
    <source>
        <dbReference type="EMBL" id="CCD25709.1"/>
    </source>
</evidence>
<reference evidence="8 9" key="1">
    <citation type="journal article" date="2011" name="Proc. Natl. Acad. Sci. U.S.A.">
        <title>Evolutionary erosion of yeast sex chromosomes by mating-type switching accidents.</title>
        <authorList>
            <person name="Gordon J.L."/>
            <person name="Armisen D."/>
            <person name="Proux-Wera E."/>
            <person name="Oheigeartaigh S.S."/>
            <person name="Byrne K.P."/>
            <person name="Wolfe K.H."/>
        </authorList>
    </citation>
    <scope>NUCLEOTIDE SEQUENCE [LARGE SCALE GENOMIC DNA]</scope>
    <source>
        <strain evidence="9">ATCC 10597 / BCRC 20456 / CBS 421 / NBRC 0211 / NRRL Y-12639</strain>
    </source>
</reference>
<evidence type="ECO:0000256" key="6">
    <source>
        <dbReference type="ARBA" id="ARBA00031269"/>
    </source>
</evidence>
<name>G0WD48_NAUDC</name>
<evidence type="ECO:0000256" key="2">
    <source>
        <dbReference type="ARBA" id="ARBA00015854"/>
    </source>
</evidence>
<dbReference type="RefSeq" id="XP_003670952.1">
    <property type="nucleotide sequence ID" value="XM_003670904.1"/>
</dbReference>
<gene>
    <name evidence="8" type="primary">NDAI0F03910</name>
    <name evidence="8" type="ordered locus">NDAI_0F03910</name>
</gene>
<evidence type="ECO:0000256" key="1">
    <source>
        <dbReference type="ARBA" id="ARBA00006596"/>
    </source>
</evidence>
<dbReference type="EMBL" id="HE580272">
    <property type="protein sequence ID" value="CCD25709.1"/>
    <property type="molecule type" value="Genomic_DNA"/>
</dbReference>
<dbReference type="STRING" id="1071378.G0WD48"/>
<dbReference type="InterPro" id="IPR004108">
    <property type="entry name" value="Fe_hydrogenase_lsu_C"/>
</dbReference>
<dbReference type="AlphaFoldDB" id="G0WD48"/>
<dbReference type="GO" id="GO:0051539">
    <property type="term" value="F:4 iron, 4 sulfur cluster binding"/>
    <property type="evidence" value="ECO:0007669"/>
    <property type="project" value="UniProtKB-KW"/>
</dbReference>
<keyword evidence="4" id="KW-0408">Iron</keyword>
<dbReference type="GeneID" id="11497047"/>
<dbReference type="InterPro" id="IPR050340">
    <property type="entry name" value="Cytosolic_Fe-S_CAF"/>
</dbReference>
<dbReference type="Pfam" id="PF02906">
    <property type="entry name" value="Fe_hyd_lg_C"/>
    <property type="match status" value="1"/>
</dbReference>
<dbReference type="Gene3D" id="3.40.950.10">
    <property type="entry name" value="Fe-only Hydrogenase (Larger Subunit), Chain L, domain 3"/>
    <property type="match status" value="1"/>
</dbReference>
<evidence type="ECO:0000256" key="3">
    <source>
        <dbReference type="ARBA" id="ARBA00017073"/>
    </source>
</evidence>
<dbReference type="GO" id="GO:0016226">
    <property type="term" value="P:iron-sulfur cluster assembly"/>
    <property type="evidence" value="ECO:0007669"/>
    <property type="project" value="EnsemblFungi"/>
</dbReference>
<keyword evidence="4" id="KW-0004">4Fe-4S</keyword>
<keyword evidence="5" id="KW-0411">Iron-sulfur</keyword>
<dbReference type="OrthoDB" id="10253113at2759"/>
<dbReference type="KEGG" id="ndi:NDAI_0F03910"/>
<comment type="similarity">
    <text evidence="1">Belongs to the NARF family.</text>
</comment>
<dbReference type="OMA" id="VMPCTCK"/>
<dbReference type="GO" id="GO:0005829">
    <property type="term" value="C:cytosol"/>
    <property type="evidence" value="ECO:0007669"/>
    <property type="project" value="EnsemblFungi"/>
</dbReference>
<dbReference type="GO" id="GO:0016020">
    <property type="term" value="C:membrane"/>
    <property type="evidence" value="ECO:0007669"/>
    <property type="project" value="EnsemblFungi"/>
</dbReference>
<protein>
    <recommendedName>
        <fullName evidence="2">Cytosolic Fe-S cluster assembly factor NAR1</fullName>
    </recommendedName>
    <alternativeName>
        <fullName evidence="3">Cytosolic Fe-S cluster assembly factor nar1</fullName>
    </alternativeName>
    <alternativeName>
        <fullName evidence="6">Nuclear architecture-related protein 1</fullName>
    </alternativeName>
</protein>
<proteinExistence type="inferred from homology"/>
<keyword evidence="4" id="KW-0479">Metal-binding</keyword>
<dbReference type="InterPro" id="IPR009016">
    <property type="entry name" value="Fe_hydrogenase"/>
</dbReference>
<evidence type="ECO:0000313" key="9">
    <source>
        <dbReference type="Proteomes" id="UP000000689"/>
    </source>
</evidence>
<feature type="domain" description="Iron hydrogenase large subunit C-terminal" evidence="7">
    <location>
        <begin position="107"/>
        <end position="434"/>
    </location>
</feature>
<dbReference type="HOGENOM" id="CLU_018240_0_1_1"/>
<dbReference type="PANTHER" id="PTHR11615">
    <property type="entry name" value="NITRATE, FORMATE, IRON DEHYDROGENASE"/>
    <property type="match status" value="1"/>
</dbReference>
<sequence>MSTLLSEEDLNDFISPALACTKPTVINKEPVNVNDKGEYEVSKEPTELEKVSITLSDCLACSGCITSSEEIMLSRQSYSVFLNDWKKLNDLPADKEDNETVNNKKKILCVSIAPQCRISLADNYDMSIEEFDLCFMNFIKNYFQGKYVVGTQMGRNLTISRTNDKLIALKKEGKLDERPMLSAICPGFVIYTEKTKPNLVPLLLNVKSPQQITGSLLMDSLAEDEQMYHLTLMPCFDKKLEASRPDGENEVHCVITPKEFVSMLEELEVDFNSYRIQDENLFYEMSPEGWDPRIHWSSNSGSSSGGYAYQYILEMQNLNPGTKILEIPGKNSNVVEYRLIDPNDINRGTIASSAELSGFRNIQNMVRNLDRKSIKNNGAKRKIQVLRKRNTSTQMQKLSLSNNSNAINKPLVADPYKTDYIEVNASPGGCINGGGLINNEQSTVRKRALAQELSDKYSKSFNLVDPIKMGRMLDETSKSGSRPYEYEFHAVEQDQEKDLVTVGNTW</sequence>
<dbReference type="eggNOG" id="KOG2439">
    <property type="taxonomic scope" value="Eukaryota"/>
</dbReference>
<evidence type="ECO:0000256" key="5">
    <source>
        <dbReference type="ARBA" id="ARBA00023014"/>
    </source>
</evidence>
<keyword evidence="9" id="KW-1185">Reference proteome</keyword>
<dbReference type="SUPFAM" id="SSF53920">
    <property type="entry name" value="Fe-only hydrogenase"/>
    <property type="match status" value="1"/>
</dbReference>
<dbReference type="Proteomes" id="UP000000689">
    <property type="component" value="Chromosome 6"/>
</dbReference>
<organism evidence="8 9">
    <name type="scientific">Naumovozyma dairenensis (strain ATCC 10597 / BCRC 20456 / CBS 421 / NBRC 0211 / NRRL Y-12639)</name>
    <name type="common">Saccharomyces dairenensis</name>
    <dbReference type="NCBI Taxonomy" id="1071378"/>
    <lineage>
        <taxon>Eukaryota</taxon>
        <taxon>Fungi</taxon>
        <taxon>Dikarya</taxon>
        <taxon>Ascomycota</taxon>
        <taxon>Saccharomycotina</taxon>
        <taxon>Saccharomycetes</taxon>
        <taxon>Saccharomycetales</taxon>
        <taxon>Saccharomycetaceae</taxon>
        <taxon>Naumovozyma</taxon>
    </lineage>
</organism>
<evidence type="ECO:0000259" key="7">
    <source>
        <dbReference type="Pfam" id="PF02906"/>
    </source>
</evidence>
<accession>G0WD48</accession>
<evidence type="ECO:0000256" key="4">
    <source>
        <dbReference type="ARBA" id="ARBA00022485"/>
    </source>
</evidence>